<dbReference type="InterPro" id="IPR036890">
    <property type="entry name" value="HATPase_C_sf"/>
</dbReference>
<dbReference type="Pfam" id="PF02518">
    <property type="entry name" value="HATPase_c"/>
    <property type="match status" value="1"/>
</dbReference>
<evidence type="ECO:0000256" key="5">
    <source>
        <dbReference type="ARBA" id="ARBA00022553"/>
    </source>
</evidence>
<evidence type="ECO:0000313" key="16">
    <source>
        <dbReference type="Proteomes" id="UP000309561"/>
    </source>
</evidence>
<keyword evidence="16" id="KW-1185">Reference proteome</keyword>
<dbReference type="InterPro" id="IPR029151">
    <property type="entry name" value="Sensor-like_sf"/>
</dbReference>
<evidence type="ECO:0000256" key="11">
    <source>
        <dbReference type="ARBA" id="ARBA00022989"/>
    </source>
</evidence>
<dbReference type="PROSITE" id="PS50109">
    <property type="entry name" value="HIS_KIN"/>
    <property type="match status" value="1"/>
</dbReference>
<dbReference type="OrthoDB" id="9799273at2"/>
<evidence type="ECO:0000256" key="12">
    <source>
        <dbReference type="ARBA" id="ARBA00023012"/>
    </source>
</evidence>
<evidence type="ECO:0000256" key="9">
    <source>
        <dbReference type="ARBA" id="ARBA00022777"/>
    </source>
</evidence>
<dbReference type="Gene3D" id="3.30.450.20">
    <property type="entry name" value="PAS domain"/>
    <property type="match status" value="1"/>
</dbReference>
<dbReference type="InterPro" id="IPR036097">
    <property type="entry name" value="HisK_dim/P_sf"/>
</dbReference>
<accession>A0A4U2ZBY3</accession>
<organism evidence="15 16">
    <name type="scientific">Sulfurimonas crateris</name>
    <dbReference type="NCBI Taxonomy" id="2574727"/>
    <lineage>
        <taxon>Bacteria</taxon>
        <taxon>Pseudomonadati</taxon>
        <taxon>Campylobacterota</taxon>
        <taxon>Epsilonproteobacteria</taxon>
        <taxon>Campylobacterales</taxon>
        <taxon>Sulfurimonadaceae</taxon>
        <taxon>Sulfurimonas</taxon>
    </lineage>
</organism>
<dbReference type="RefSeq" id="WP_137011802.1">
    <property type="nucleotide sequence ID" value="NZ_SZPX01000001.1"/>
</dbReference>
<dbReference type="PANTHER" id="PTHR43065:SF10">
    <property type="entry name" value="PEROXIDE STRESS-ACTIVATED HISTIDINE KINASE MAK3"/>
    <property type="match status" value="1"/>
</dbReference>
<keyword evidence="4" id="KW-1003">Cell membrane</keyword>
<dbReference type="Proteomes" id="UP000309561">
    <property type="component" value="Unassembled WGS sequence"/>
</dbReference>
<dbReference type="InterPro" id="IPR048760">
    <property type="entry name" value="VP0354-like_sensor_dom"/>
</dbReference>
<keyword evidence="5" id="KW-0597">Phosphoprotein</keyword>
<dbReference type="Gene3D" id="1.10.287.130">
    <property type="match status" value="1"/>
</dbReference>
<feature type="transmembrane region" description="Helical" evidence="13">
    <location>
        <begin position="12"/>
        <end position="32"/>
    </location>
</feature>
<dbReference type="SMART" id="SM00388">
    <property type="entry name" value="HisKA"/>
    <property type="match status" value="1"/>
</dbReference>
<evidence type="ECO:0000256" key="1">
    <source>
        <dbReference type="ARBA" id="ARBA00000085"/>
    </source>
</evidence>
<evidence type="ECO:0000256" key="6">
    <source>
        <dbReference type="ARBA" id="ARBA00022679"/>
    </source>
</evidence>
<dbReference type="Pfam" id="PF00512">
    <property type="entry name" value="HisKA"/>
    <property type="match status" value="1"/>
</dbReference>
<feature type="transmembrane region" description="Helical" evidence="13">
    <location>
        <begin position="279"/>
        <end position="298"/>
    </location>
</feature>
<keyword evidence="8" id="KW-0547">Nucleotide-binding</keyword>
<dbReference type="InterPro" id="IPR003661">
    <property type="entry name" value="HisK_dim/P_dom"/>
</dbReference>
<evidence type="ECO:0000256" key="4">
    <source>
        <dbReference type="ARBA" id="ARBA00022475"/>
    </source>
</evidence>
<dbReference type="SMART" id="SM00387">
    <property type="entry name" value="HATPase_c"/>
    <property type="match status" value="1"/>
</dbReference>
<keyword evidence="6" id="KW-0808">Transferase</keyword>
<dbReference type="InterPro" id="IPR005467">
    <property type="entry name" value="His_kinase_dom"/>
</dbReference>
<dbReference type="Gene3D" id="3.30.565.10">
    <property type="entry name" value="Histidine kinase-like ATPase, C-terminal domain"/>
    <property type="match status" value="1"/>
</dbReference>
<dbReference type="SUPFAM" id="SSF47384">
    <property type="entry name" value="Homodimeric domain of signal transducing histidine kinase"/>
    <property type="match status" value="1"/>
</dbReference>
<sequence length="545" mass="62958">MNKLKFGIKLFLSYIIFTLILILSIAVVHLYFSKEQQTQQFLKEAKLQSGEKKEKFDAHIKMKKDALLAVSQNEQFLDFTFKAKENYFVDLLFLTLMEANKDYMQMRYIDKNGLELLRFERDKESQKIKKTPNLQDKAQRDYFQEVLKMGQNEVFISNINLNVEHEKVEIPHKSVIRFATPIYRNEKFMGILIINVFMDAFLQNLISSTLYDISLVNEEGYFIKHHKQELAWTKANIKDEAREKKHLLQPLFVGEHKVDMLLVENEATLQKTKSYNNKMIGVILLFAVIMALLFTVIFTKALKNIFDLVALQAQRLDTLLQSQSKLAELGEMVANIAHQWRQPLTRVSLILQNLKAFKAKEKMSDEVFNDSMQNALSQIEFMSNTVDNFRDFYKNDTNKVEFFIEDALQSVLNIIGEPIRHSNIKLSINSSQKTTLLANKNEFSQVLLNLIVNAKDAIKERAVQEGKIDINIREENGTIIIEVCDNALGIEDELKEKIFDPYFSTKRDKGTGIGLYLAKTIIEDKMGGKLSVDNSQEGAVFTIKL</sequence>
<keyword evidence="9 15" id="KW-0418">Kinase</keyword>
<evidence type="ECO:0000259" key="14">
    <source>
        <dbReference type="PROSITE" id="PS50109"/>
    </source>
</evidence>
<feature type="domain" description="Histidine kinase" evidence="14">
    <location>
        <begin position="335"/>
        <end position="545"/>
    </location>
</feature>
<dbReference type="InterPro" id="IPR003594">
    <property type="entry name" value="HATPase_dom"/>
</dbReference>
<dbReference type="GO" id="GO:0005524">
    <property type="term" value="F:ATP binding"/>
    <property type="evidence" value="ECO:0007669"/>
    <property type="project" value="UniProtKB-KW"/>
</dbReference>
<evidence type="ECO:0000256" key="3">
    <source>
        <dbReference type="ARBA" id="ARBA00012438"/>
    </source>
</evidence>
<dbReference type="EC" id="2.7.13.3" evidence="3"/>
<keyword evidence="10" id="KW-0067">ATP-binding</keyword>
<keyword evidence="12" id="KW-0902">Two-component regulatory system</keyword>
<dbReference type="SUPFAM" id="SSF55874">
    <property type="entry name" value="ATPase domain of HSP90 chaperone/DNA topoisomerase II/histidine kinase"/>
    <property type="match status" value="1"/>
</dbReference>
<evidence type="ECO:0000313" key="15">
    <source>
        <dbReference type="EMBL" id="TKI71202.1"/>
    </source>
</evidence>
<evidence type="ECO:0000256" key="13">
    <source>
        <dbReference type="SAM" id="Phobius"/>
    </source>
</evidence>
<dbReference type="SUPFAM" id="SSF103190">
    <property type="entry name" value="Sensory domain-like"/>
    <property type="match status" value="1"/>
</dbReference>
<dbReference type="GO" id="GO:0005886">
    <property type="term" value="C:plasma membrane"/>
    <property type="evidence" value="ECO:0007669"/>
    <property type="project" value="UniProtKB-SubCell"/>
</dbReference>
<dbReference type="CDD" id="cd00082">
    <property type="entry name" value="HisKA"/>
    <property type="match status" value="1"/>
</dbReference>
<dbReference type="PANTHER" id="PTHR43065">
    <property type="entry name" value="SENSOR HISTIDINE KINASE"/>
    <property type="match status" value="1"/>
</dbReference>
<gene>
    <name evidence="15" type="ORF">FCU45_02145</name>
</gene>
<keyword evidence="13" id="KW-0472">Membrane</keyword>
<proteinExistence type="predicted"/>
<evidence type="ECO:0000256" key="10">
    <source>
        <dbReference type="ARBA" id="ARBA00022840"/>
    </source>
</evidence>
<name>A0A4U2ZBY3_9BACT</name>
<evidence type="ECO:0000256" key="2">
    <source>
        <dbReference type="ARBA" id="ARBA00004651"/>
    </source>
</evidence>
<evidence type="ECO:0000256" key="7">
    <source>
        <dbReference type="ARBA" id="ARBA00022692"/>
    </source>
</evidence>
<comment type="caution">
    <text evidence="15">The sequence shown here is derived from an EMBL/GenBank/DDBJ whole genome shotgun (WGS) entry which is preliminary data.</text>
</comment>
<dbReference type="Pfam" id="PF21623">
    <property type="entry name" value="HK_sensor_dom_bact"/>
    <property type="match status" value="1"/>
</dbReference>
<dbReference type="AlphaFoldDB" id="A0A4U2ZBY3"/>
<comment type="catalytic activity">
    <reaction evidence="1">
        <text>ATP + protein L-histidine = ADP + protein N-phospho-L-histidine.</text>
        <dbReference type="EC" id="2.7.13.3"/>
    </reaction>
</comment>
<keyword evidence="11 13" id="KW-1133">Transmembrane helix</keyword>
<evidence type="ECO:0000256" key="8">
    <source>
        <dbReference type="ARBA" id="ARBA00022741"/>
    </source>
</evidence>
<reference evidence="15 16" key="1">
    <citation type="submission" date="2019-04" db="EMBL/GenBank/DDBJ databases">
        <title>Sulfurimonas crateris sp. nov. a facultative anaerobic sulfur-oxidizing chemolithautotrophic bacterium isolated from a terrestrial mud vulcano.</title>
        <authorList>
            <person name="Ratnikova N.M."/>
            <person name="Slobodkin A.I."/>
            <person name="Merkel A.Y."/>
            <person name="Novikov A."/>
            <person name="Bonch-Osmolovskaya E.A."/>
            <person name="Slobodkina G.B."/>
        </authorList>
    </citation>
    <scope>NUCLEOTIDE SEQUENCE [LARGE SCALE GENOMIC DNA]</scope>
    <source>
        <strain evidence="15 16">SN118</strain>
    </source>
</reference>
<dbReference type="EMBL" id="SZPX01000001">
    <property type="protein sequence ID" value="TKI71202.1"/>
    <property type="molecule type" value="Genomic_DNA"/>
</dbReference>
<keyword evidence="7 13" id="KW-0812">Transmembrane</keyword>
<dbReference type="InterPro" id="IPR004358">
    <property type="entry name" value="Sig_transdc_His_kin-like_C"/>
</dbReference>
<protein>
    <recommendedName>
        <fullName evidence="3">histidine kinase</fullName>
        <ecNumber evidence="3">2.7.13.3</ecNumber>
    </recommendedName>
</protein>
<dbReference type="GO" id="GO:0000155">
    <property type="term" value="F:phosphorelay sensor kinase activity"/>
    <property type="evidence" value="ECO:0007669"/>
    <property type="project" value="InterPro"/>
</dbReference>
<comment type="subcellular location">
    <subcellularLocation>
        <location evidence="2">Cell membrane</location>
        <topology evidence="2">Multi-pass membrane protein</topology>
    </subcellularLocation>
</comment>
<dbReference type="PRINTS" id="PR00344">
    <property type="entry name" value="BCTRLSENSOR"/>
</dbReference>